<dbReference type="EMBL" id="BMAO01039604">
    <property type="protein sequence ID" value="GFR32639.1"/>
    <property type="molecule type" value="Genomic_DNA"/>
</dbReference>
<dbReference type="OrthoDB" id="1882346at2759"/>
<feature type="domain" description="MCM3-like winged helix" evidence="2">
    <location>
        <begin position="30"/>
        <end position="100"/>
    </location>
</feature>
<dbReference type="Pfam" id="PF23191">
    <property type="entry name" value="WHD_MCM3_C"/>
    <property type="match status" value="1"/>
</dbReference>
<evidence type="ECO:0000256" key="1">
    <source>
        <dbReference type="SAM" id="MobiDB-lite"/>
    </source>
</evidence>
<evidence type="ECO:0000313" key="3">
    <source>
        <dbReference type="EMBL" id="GFR32639.1"/>
    </source>
</evidence>
<dbReference type="InterPro" id="IPR056575">
    <property type="entry name" value="WH_MCM3_C"/>
</dbReference>
<name>A0A8X6HZE3_TRICU</name>
<gene>
    <name evidence="3" type="primary">mmcm3</name>
    <name evidence="3" type="ORF">TNCT_301111</name>
</gene>
<dbReference type="AlphaFoldDB" id="A0A8X6HZE3"/>
<reference evidence="3" key="1">
    <citation type="submission" date="2020-07" db="EMBL/GenBank/DDBJ databases">
        <title>Multicomponent nature underlies the extraordinary mechanical properties of spider dragline silk.</title>
        <authorList>
            <person name="Kono N."/>
            <person name="Nakamura H."/>
            <person name="Mori M."/>
            <person name="Yoshida Y."/>
            <person name="Ohtoshi R."/>
            <person name="Malay A.D."/>
            <person name="Moran D.A.P."/>
            <person name="Tomita M."/>
            <person name="Numata K."/>
            <person name="Arakawa K."/>
        </authorList>
    </citation>
    <scope>NUCLEOTIDE SEQUENCE</scope>
</reference>
<feature type="non-terminal residue" evidence="3">
    <location>
        <position position="100"/>
    </location>
</feature>
<keyword evidence="3" id="KW-0067">ATP-binding</keyword>
<keyword evidence="3" id="KW-0347">Helicase</keyword>
<accession>A0A8X6HZE3</accession>
<feature type="region of interest" description="Disordered" evidence="1">
    <location>
        <begin position="1"/>
        <end position="29"/>
    </location>
</feature>
<dbReference type="Proteomes" id="UP000887116">
    <property type="component" value="Unassembled WGS sequence"/>
</dbReference>
<dbReference type="GO" id="GO:0004386">
    <property type="term" value="F:helicase activity"/>
    <property type="evidence" value="ECO:0007669"/>
    <property type="project" value="UniProtKB-KW"/>
</dbReference>
<protein>
    <submittedName>
        <fullName evidence="3">DNA helicase</fullName>
    </submittedName>
</protein>
<keyword evidence="3" id="KW-0378">Hydrolase</keyword>
<keyword evidence="4" id="KW-1185">Reference proteome</keyword>
<evidence type="ECO:0000313" key="4">
    <source>
        <dbReference type="Proteomes" id="UP000887116"/>
    </source>
</evidence>
<sequence length="100" mass="11073">PRASTSRSGGSSQPASTSAARSEDTDVTMMEESRLKEFKTIISKLFKERHAQSVPLPELNTFVSQQEIQEPFTPEEIDAALNTMTEANQLMVANDIVFLI</sequence>
<comment type="caution">
    <text evidence="3">The sequence shown here is derived from an EMBL/GenBank/DDBJ whole genome shotgun (WGS) entry which is preliminary data.</text>
</comment>
<proteinExistence type="predicted"/>
<keyword evidence="3" id="KW-0547">Nucleotide-binding</keyword>
<feature type="compositionally biased region" description="Polar residues" evidence="1">
    <location>
        <begin position="1"/>
        <end position="20"/>
    </location>
</feature>
<organism evidence="3 4">
    <name type="scientific">Trichonephila clavata</name>
    <name type="common">Joro spider</name>
    <name type="synonym">Nephila clavata</name>
    <dbReference type="NCBI Taxonomy" id="2740835"/>
    <lineage>
        <taxon>Eukaryota</taxon>
        <taxon>Metazoa</taxon>
        <taxon>Ecdysozoa</taxon>
        <taxon>Arthropoda</taxon>
        <taxon>Chelicerata</taxon>
        <taxon>Arachnida</taxon>
        <taxon>Araneae</taxon>
        <taxon>Araneomorphae</taxon>
        <taxon>Entelegynae</taxon>
        <taxon>Araneoidea</taxon>
        <taxon>Nephilidae</taxon>
        <taxon>Trichonephila</taxon>
    </lineage>
</organism>
<evidence type="ECO:0000259" key="2">
    <source>
        <dbReference type="Pfam" id="PF23191"/>
    </source>
</evidence>